<keyword evidence="16" id="KW-0028">Amino-acid biosynthesis</keyword>
<reference evidence="17 18" key="2">
    <citation type="journal article" date="2011" name="ISME J.">
        <title>RNA-seq reveals cooperative metabolic interactions between two termite-gut spirochete species in co-culture.</title>
        <authorList>
            <person name="Rosenthal A.Z."/>
            <person name="Matson E.G."/>
            <person name="Eldar A."/>
            <person name="Leadbetter J.R."/>
        </authorList>
    </citation>
    <scope>NUCLEOTIDE SEQUENCE [LARGE SCALE GENOMIC DNA]</scope>
    <source>
        <strain evidence="18">ATCC BAA-888 / DSM 13862 / ZAS-9</strain>
    </source>
</reference>
<dbReference type="OrthoDB" id="9805628at2"/>
<name>F5YB70_LEAAZ</name>
<dbReference type="Proteomes" id="UP000009222">
    <property type="component" value="Chromosome"/>
</dbReference>
<dbReference type="GO" id="GO:0052655">
    <property type="term" value="F:L-valine-2-oxoglutarate transaminase activity"/>
    <property type="evidence" value="ECO:0007669"/>
    <property type="project" value="RHEA"/>
</dbReference>
<dbReference type="GO" id="GO:0052654">
    <property type="term" value="F:L-leucine-2-oxoglutarate transaminase activity"/>
    <property type="evidence" value="ECO:0007669"/>
    <property type="project" value="RHEA"/>
</dbReference>
<evidence type="ECO:0000256" key="12">
    <source>
        <dbReference type="ARBA" id="ARBA00049229"/>
    </source>
</evidence>
<evidence type="ECO:0000256" key="1">
    <source>
        <dbReference type="ARBA" id="ARBA00001933"/>
    </source>
</evidence>
<evidence type="ECO:0000256" key="8">
    <source>
        <dbReference type="ARBA" id="ARBA00022679"/>
    </source>
</evidence>
<dbReference type="InterPro" id="IPR018300">
    <property type="entry name" value="Aminotrans_IV_CS"/>
</dbReference>
<dbReference type="Pfam" id="PF01063">
    <property type="entry name" value="Aminotran_4"/>
    <property type="match status" value="1"/>
</dbReference>
<comment type="catalytic activity">
    <reaction evidence="10 16">
        <text>L-valine + 2-oxoglutarate = 3-methyl-2-oxobutanoate + L-glutamate</text>
        <dbReference type="Rhea" id="RHEA:24813"/>
        <dbReference type="ChEBI" id="CHEBI:11851"/>
        <dbReference type="ChEBI" id="CHEBI:16810"/>
        <dbReference type="ChEBI" id="CHEBI:29985"/>
        <dbReference type="ChEBI" id="CHEBI:57762"/>
        <dbReference type="EC" id="2.6.1.42"/>
    </reaction>
</comment>
<comment type="catalytic activity">
    <reaction evidence="11 16">
        <text>L-isoleucine + 2-oxoglutarate = (S)-3-methyl-2-oxopentanoate + L-glutamate</text>
        <dbReference type="Rhea" id="RHEA:24801"/>
        <dbReference type="ChEBI" id="CHEBI:16810"/>
        <dbReference type="ChEBI" id="CHEBI:29985"/>
        <dbReference type="ChEBI" id="CHEBI:35146"/>
        <dbReference type="ChEBI" id="CHEBI:58045"/>
        <dbReference type="EC" id="2.6.1.42"/>
    </reaction>
</comment>
<dbReference type="CDD" id="cd01557">
    <property type="entry name" value="BCAT_beta_family"/>
    <property type="match status" value="1"/>
</dbReference>
<dbReference type="SUPFAM" id="SSF56752">
    <property type="entry name" value="D-aminoacid aminotransferase-like PLP-dependent enzymes"/>
    <property type="match status" value="1"/>
</dbReference>
<evidence type="ECO:0000256" key="3">
    <source>
        <dbReference type="ARBA" id="ARBA00004824"/>
    </source>
</evidence>
<dbReference type="InParanoid" id="F5YB70"/>
<keyword evidence="18" id="KW-1185">Reference proteome</keyword>
<dbReference type="Gene3D" id="3.30.470.10">
    <property type="match status" value="1"/>
</dbReference>
<dbReference type="InterPro" id="IPR001544">
    <property type="entry name" value="Aminotrans_IV"/>
</dbReference>
<evidence type="ECO:0000256" key="6">
    <source>
        <dbReference type="ARBA" id="ARBA00009320"/>
    </source>
</evidence>
<dbReference type="UniPathway" id="UPA00049">
    <property type="reaction ID" value="UER00062"/>
</dbReference>
<evidence type="ECO:0000256" key="4">
    <source>
        <dbReference type="ARBA" id="ARBA00004931"/>
    </source>
</evidence>
<dbReference type="PROSITE" id="PS00770">
    <property type="entry name" value="AA_TRANSFER_CLASS_4"/>
    <property type="match status" value="1"/>
</dbReference>
<dbReference type="UniPathway" id="UPA00047">
    <property type="reaction ID" value="UER00058"/>
</dbReference>
<dbReference type="Gene3D" id="3.20.10.10">
    <property type="entry name" value="D-amino Acid Aminotransferase, subunit A, domain 2"/>
    <property type="match status" value="1"/>
</dbReference>
<keyword evidence="7 16" id="KW-0032">Aminotransferase</keyword>
<evidence type="ECO:0000256" key="14">
    <source>
        <dbReference type="RuleBase" id="RU004106"/>
    </source>
</evidence>
<dbReference type="NCBIfam" id="TIGR01123">
    <property type="entry name" value="ilvE_II"/>
    <property type="match status" value="1"/>
</dbReference>
<evidence type="ECO:0000256" key="11">
    <source>
        <dbReference type="ARBA" id="ARBA00048798"/>
    </source>
</evidence>
<dbReference type="InterPro" id="IPR033939">
    <property type="entry name" value="BCAT_family"/>
</dbReference>
<reference evidence="18" key="1">
    <citation type="submission" date="2009-12" db="EMBL/GenBank/DDBJ databases">
        <title>Complete sequence of Treponema azotonutricium strain ZAS-9.</title>
        <authorList>
            <person name="Tetu S.G."/>
            <person name="Matson E."/>
            <person name="Ren Q."/>
            <person name="Seshadri R."/>
            <person name="Elbourne L."/>
            <person name="Hassan K.A."/>
            <person name="Durkin A."/>
            <person name="Radune D."/>
            <person name="Mohamoud Y."/>
            <person name="Shay R."/>
            <person name="Jin S."/>
            <person name="Zhang X."/>
            <person name="Lucey K."/>
            <person name="Ballor N.R."/>
            <person name="Ottesen E."/>
            <person name="Rosenthal R."/>
            <person name="Allen A."/>
            <person name="Leadbetter J.R."/>
            <person name="Paulsen I.T."/>
        </authorList>
    </citation>
    <scope>NUCLEOTIDE SEQUENCE [LARGE SCALE GENOMIC DNA]</scope>
    <source>
        <strain evidence="18">ATCC BAA-888 / DSM 13862 / ZAS-9</strain>
    </source>
</reference>
<dbReference type="HOGENOM" id="CLU_031922_1_0_12"/>
<evidence type="ECO:0000256" key="9">
    <source>
        <dbReference type="ARBA" id="ARBA00022898"/>
    </source>
</evidence>
<gene>
    <name evidence="17" type="primary">ilvE</name>
    <name evidence="17" type="ordered locus">TREAZ_2999</name>
</gene>
<sequence>MAFALSSYPVVYRAKYGDGKWSGEYIEKPHKKADEEAAMGEAERDALADSRNFYADMPLVNYTTQYGLGCFEGIKALPQKNGGLAIFRPDRNASRFYRSMKGLYMPPFPEDEFVKACVETVKRNAAMGFKPSYKAEWEKDSFQSADSIYIRPFTLAEGGIGVNISSAPWVMIVTSPVSSYFSGGNSDAIITDRLRATPKGTGWIKAASNYVIAALAKHEAAEAGFMECVFLDAINHKYIEEGSSCNIFFYLKSGELATPELGDTILPGITRASIIELAKDLKVKISERKISWEEAMTETKECFVSGTAAGATPIESLSYQGKKAVFNSGKVGELTSKIRDTIKGIQYGTLPDTKGWMVHVPV</sequence>
<feature type="modified residue" description="N6-(pyridoxal phosphate)lysine" evidence="13">
    <location>
        <position position="205"/>
    </location>
</feature>
<keyword evidence="16" id="KW-0100">Branched-chain amino acid biosynthesis</keyword>
<dbReference type="PANTHER" id="PTHR42825">
    <property type="entry name" value="AMINO ACID AMINOTRANSFERASE"/>
    <property type="match status" value="1"/>
</dbReference>
<evidence type="ECO:0000256" key="5">
    <source>
        <dbReference type="ARBA" id="ARBA00005072"/>
    </source>
</evidence>
<evidence type="ECO:0000256" key="7">
    <source>
        <dbReference type="ARBA" id="ARBA00022576"/>
    </source>
</evidence>
<dbReference type="eggNOG" id="COG0115">
    <property type="taxonomic scope" value="Bacteria"/>
</dbReference>
<dbReference type="STRING" id="545695.TREAZ_2999"/>
<dbReference type="EMBL" id="CP001841">
    <property type="protein sequence ID" value="AEF81945.1"/>
    <property type="molecule type" value="Genomic_DNA"/>
</dbReference>
<dbReference type="RefSeq" id="WP_015712551.1">
    <property type="nucleotide sequence ID" value="NC_015577.1"/>
</dbReference>
<comment type="pathway">
    <text evidence="5">Amino-acid biosynthesis; L-leucine biosynthesis; L-leucine from 3-methyl-2-oxobutanoate: step 4/4.</text>
</comment>
<dbReference type="InterPro" id="IPR043132">
    <property type="entry name" value="BCAT-like_C"/>
</dbReference>
<evidence type="ECO:0000256" key="10">
    <source>
        <dbReference type="ARBA" id="ARBA00048212"/>
    </source>
</evidence>
<dbReference type="UniPathway" id="UPA00048">
    <property type="reaction ID" value="UER00073"/>
</dbReference>
<evidence type="ECO:0000256" key="13">
    <source>
        <dbReference type="PIRSR" id="PIRSR006468-1"/>
    </source>
</evidence>
<dbReference type="FunCoup" id="F5YB70">
    <property type="interactions" value="277"/>
</dbReference>
<evidence type="ECO:0000256" key="15">
    <source>
        <dbReference type="RuleBase" id="RU004516"/>
    </source>
</evidence>
<proteinExistence type="inferred from homology"/>
<dbReference type="PIRSF" id="PIRSF006468">
    <property type="entry name" value="BCAT1"/>
    <property type="match status" value="1"/>
</dbReference>
<dbReference type="InterPro" id="IPR043131">
    <property type="entry name" value="BCAT-like_N"/>
</dbReference>
<accession>F5YB70</accession>
<dbReference type="GO" id="GO:0009099">
    <property type="term" value="P:L-valine biosynthetic process"/>
    <property type="evidence" value="ECO:0007669"/>
    <property type="project" value="UniProtKB-UniPathway"/>
</dbReference>
<keyword evidence="9 15" id="KW-0663">Pyridoxal phosphate</keyword>
<comment type="catalytic activity">
    <reaction evidence="12 16">
        <text>L-leucine + 2-oxoglutarate = 4-methyl-2-oxopentanoate + L-glutamate</text>
        <dbReference type="Rhea" id="RHEA:18321"/>
        <dbReference type="ChEBI" id="CHEBI:16810"/>
        <dbReference type="ChEBI" id="CHEBI:17865"/>
        <dbReference type="ChEBI" id="CHEBI:29985"/>
        <dbReference type="ChEBI" id="CHEBI:57427"/>
        <dbReference type="EC" id="2.6.1.42"/>
    </reaction>
</comment>
<protein>
    <recommendedName>
        <fullName evidence="16">Branched-chain-amino-acid aminotransferase</fullName>
        <ecNumber evidence="16">2.6.1.42</ecNumber>
    </recommendedName>
</protein>
<dbReference type="InterPro" id="IPR005786">
    <property type="entry name" value="B_amino_transII"/>
</dbReference>
<comment type="pathway">
    <text evidence="4">Amino-acid biosynthesis; L-valine biosynthesis; L-valine from pyruvate: step 4/4.</text>
</comment>
<dbReference type="InterPro" id="IPR036038">
    <property type="entry name" value="Aminotransferase-like"/>
</dbReference>
<comment type="function">
    <text evidence="2">Acts on leucine, isoleucine and valine.</text>
</comment>
<dbReference type="GO" id="GO:0009098">
    <property type="term" value="P:L-leucine biosynthetic process"/>
    <property type="evidence" value="ECO:0007669"/>
    <property type="project" value="UniProtKB-UniPathway"/>
</dbReference>
<dbReference type="PANTHER" id="PTHR42825:SF7">
    <property type="entry name" value="BRANCHED-CHAIN-AMINO-ACID AMINOTRANSFERASE"/>
    <property type="match status" value="1"/>
</dbReference>
<comment type="pathway">
    <text evidence="3">Amino-acid biosynthesis; L-isoleucine biosynthesis; L-isoleucine from 2-oxobutanoate: step 4/4.</text>
</comment>
<organism evidence="17 18">
    <name type="scientific">Leadbettera azotonutricia (strain ATCC BAA-888 / DSM 13862 / ZAS-9)</name>
    <name type="common">Treponema azotonutricium</name>
    <dbReference type="NCBI Taxonomy" id="545695"/>
    <lineage>
        <taxon>Bacteria</taxon>
        <taxon>Pseudomonadati</taxon>
        <taxon>Spirochaetota</taxon>
        <taxon>Spirochaetia</taxon>
        <taxon>Spirochaetales</taxon>
        <taxon>Breznakiellaceae</taxon>
        <taxon>Leadbettera</taxon>
    </lineage>
</organism>
<evidence type="ECO:0000256" key="16">
    <source>
        <dbReference type="RuleBase" id="RU004517"/>
    </source>
</evidence>
<comment type="cofactor">
    <cofactor evidence="1 15">
        <name>pyridoxal 5'-phosphate</name>
        <dbReference type="ChEBI" id="CHEBI:597326"/>
    </cofactor>
</comment>
<dbReference type="GO" id="GO:0052656">
    <property type="term" value="F:L-isoleucine-2-oxoglutarate transaminase activity"/>
    <property type="evidence" value="ECO:0007669"/>
    <property type="project" value="RHEA"/>
</dbReference>
<dbReference type="KEGG" id="taz:TREAZ_2999"/>
<keyword evidence="8 16" id="KW-0808">Transferase</keyword>
<dbReference type="GO" id="GO:0009097">
    <property type="term" value="P:isoleucine biosynthetic process"/>
    <property type="evidence" value="ECO:0007669"/>
    <property type="project" value="UniProtKB-UniPathway"/>
</dbReference>
<dbReference type="EC" id="2.6.1.42" evidence="16"/>
<evidence type="ECO:0000313" key="18">
    <source>
        <dbReference type="Proteomes" id="UP000009222"/>
    </source>
</evidence>
<evidence type="ECO:0000256" key="2">
    <source>
        <dbReference type="ARBA" id="ARBA00003109"/>
    </source>
</evidence>
<dbReference type="AlphaFoldDB" id="F5YB70"/>
<evidence type="ECO:0000313" key="17">
    <source>
        <dbReference type="EMBL" id="AEF81945.1"/>
    </source>
</evidence>
<comment type="similarity">
    <text evidence="6 14">Belongs to the class-IV pyridoxal-phosphate-dependent aminotransferase family.</text>
</comment>